<evidence type="ECO:0000313" key="2">
    <source>
        <dbReference type="Proteomes" id="UP000703269"/>
    </source>
</evidence>
<gene>
    <name evidence="1" type="ORF">PsYK624_085710</name>
</gene>
<organism evidence="1 2">
    <name type="scientific">Phanerochaete sordida</name>
    <dbReference type="NCBI Taxonomy" id="48140"/>
    <lineage>
        <taxon>Eukaryota</taxon>
        <taxon>Fungi</taxon>
        <taxon>Dikarya</taxon>
        <taxon>Basidiomycota</taxon>
        <taxon>Agaricomycotina</taxon>
        <taxon>Agaricomycetes</taxon>
        <taxon>Polyporales</taxon>
        <taxon>Phanerochaetaceae</taxon>
        <taxon>Phanerochaete</taxon>
    </lineage>
</organism>
<protein>
    <submittedName>
        <fullName evidence="1">Uncharacterized protein</fullName>
    </submittedName>
</protein>
<dbReference type="EMBL" id="BPQB01000026">
    <property type="protein sequence ID" value="GJE92417.1"/>
    <property type="molecule type" value="Genomic_DNA"/>
</dbReference>
<dbReference type="Proteomes" id="UP000703269">
    <property type="component" value="Unassembled WGS sequence"/>
</dbReference>
<sequence length="100" mass="10901">MAFPGSYEQHWTIEWRPVLTRQNAADGSGACTFPRDEAAMPTLARLHCAGCSPTHISLRPCIARFAVPEGLTYVTHGKKASFKRAFAITPPSCIRVSLVA</sequence>
<accession>A0A9P3GD10</accession>
<name>A0A9P3GD10_9APHY</name>
<proteinExistence type="predicted"/>
<dbReference type="AlphaFoldDB" id="A0A9P3GD10"/>
<comment type="caution">
    <text evidence="1">The sequence shown here is derived from an EMBL/GenBank/DDBJ whole genome shotgun (WGS) entry which is preliminary data.</text>
</comment>
<keyword evidence="2" id="KW-1185">Reference proteome</keyword>
<evidence type="ECO:0000313" key="1">
    <source>
        <dbReference type="EMBL" id="GJE92417.1"/>
    </source>
</evidence>
<reference evidence="1 2" key="1">
    <citation type="submission" date="2021-08" db="EMBL/GenBank/DDBJ databases">
        <title>Draft Genome Sequence of Phanerochaete sordida strain YK-624.</title>
        <authorList>
            <person name="Mori T."/>
            <person name="Dohra H."/>
            <person name="Suzuki T."/>
            <person name="Kawagishi H."/>
            <person name="Hirai H."/>
        </authorList>
    </citation>
    <scope>NUCLEOTIDE SEQUENCE [LARGE SCALE GENOMIC DNA]</scope>
    <source>
        <strain evidence="1 2">YK-624</strain>
    </source>
</reference>